<gene>
    <name evidence="1" type="ORF">GCM10023186_42340</name>
</gene>
<reference evidence="2" key="1">
    <citation type="journal article" date="2019" name="Int. J. Syst. Evol. Microbiol.">
        <title>The Global Catalogue of Microorganisms (GCM) 10K type strain sequencing project: providing services to taxonomists for standard genome sequencing and annotation.</title>
        <authorList>
            <consortium name="The Broad Institute Genomics Platform"/>
            <consortium name="The Broad Institute Genome Sequencing Center for Infectious Disease"/>
            <person name="Wu L."/>
            <person name="Ma J."/>
        </authorList>
    </citation>
    <scope>NUCLEOTIDE SEQUENCE [LARGE SCALE GENOMIC DNA]</scope>
    <source>
        <strain evidence="2">JCM 17924</strain>
    </source>
</reference>
<dbReference type="Proteomes" id="UP001500454">
    <property type="component" value="Unassembled WGS sequence"/>
</dbReference>
<organism evidence="1 2">
    <name type="scientific">Hymenobacter koreensis</name>
    <dbReference type="NCBI Taxonomy" id="1084523"/>
    <lineage>
        <taxon>Bacteria</taxon>
        <taxon>Pseudomonadati</taxon>
        <taxon>Bacteroidota</taxon>
        <taxon>Cytophagia</taxon>
        <taxon>Cytophagales</taxon>
        <taxon>Hymenobacteraceae</taxon>
        <taxon>Hymenobacter</taxon>
    </lineage>
</organism>
<evidence type="ECO:0000313" key="2">
    <source>
        <dbReference type="Proteomes" id="UP001500454"/>
    </source>
</evidence>
<dbReference type="RefSeq" id="WP_345227502.1">
    <property type="nucleotide sequence ID" value="NZ_BAABHA010000015.1"/>
</dbReference>
<evidence type="ECO:0008006" key="3">
    <source>
        <dbReference type="Google" id="ProtNLM"/>
    </source>
</evidence>
<comment type="caution">
    <text evidence="1">The sequence shown here is derived from an EMBL/GenBank/DDBJ whole genome shotgun (WGS) entry which is preliminary data.</text>
</comment>
<evidence type="ECO:0000313" key="1">
    <source>
        <dbReference type="EMBL" id="GAA4392173.1"/>
    </source>
</evidence>
<sequence length="84" mass="9175">MASEPQIPFFPAPKQEAIIVRGALKGERVTIEAPERGYDGEFWWCERPVMRKNTKGELVATDKTRPVLLAAGQLAPAPAKAEAA</sequence>
<protein>
    <recommendedName>
        <fullName evidence="3">DUF2635 domain-containing protein</fullName>
    </recommendedName>
</protein>
<keyword evidence="2" id="KW-1185">Reference proteome</keyword>
<accession>A0ABP8JKV0</accession>
<proteinExistence type="predicted"/>
<dbReference type="EMBL" id="BAABHA010000015">
    <property type="protein sequence ID" value="GAA4392173.1"/>
    <property type="molecule type" value="Genomic_DNA"/>
</dbReference>
<name>A0ABP8JKV0_9BACT</name>